<protein>
    <recommendedName>
        <fullName evidence="3">ABC transporter periplasmic binding protein yphF</fullName>
    </recommendedName>
</protein>
<organism evidence="1 2">
    <name type="scientific">Priestia iocasae</name>
    <dbReference type="NCBI Taxonomy" id="2291674"/>
    <lineage>
        <taxon>Bacteria</taxon>
        <taxon>Bacillati</taxon>
        <taxon>Bacillota</taxon>
        <taxon>Bacilli</taxon>
        <taxon>Bacillales</taxon>
        <taxon>Bacillaceae</taxon>
        <taxon>Priestia</taxon>
    </lineage>
</organism>
<dbReference type="RefSeq" id="WP_205183380.1">
    <property type="nucleotide sequence ID" value="NZ_JAFBFC010000001.1"/>
</dbReference>
<dbReference type="PROSITE" id="PS51257">
    <property type="entry name" value="PROKAR_LIPOPROTEIN"/>
    <property type="match status" value="1"/>
</dbReference>
<gene>
    <name evidence="1" type="ORF">JOC83_000539</name>
</gene>
<dbReference type="EMBL" id="JAFBFC010000001">
    <property type="protein sequence ID" value="MBM7701713.1"/>
    <property type="molecule type" value="Genomic_DNA"/>
</dbReference>
<sequence>MKRLTFLVLIVCFTLVLSGCLYPEDKLQKNQIPYKDQIAAVQTVVDQYQQDSGGLLPIKDRDMSTPIYQKYPIDFNKLIPRYMQEAPGISFESGGVFSYVLTDVEENPTVKLIDLRTAEKIREVKVHINIYRQKNKGYAPFKDVIAKGVFSIDYDKLNFKEPAYVVSPFSGNNLPLVMNHEGEVFIDYSADLYNALSTEKHTFKQGDDIRDILLDTSDFVPAYSLAYTIDEKTKEPIFLEK</sequence>
<accession>A0ABS2QQI1</accession>
<comment type="caution">
    <text evidence="1">The sequence shown here is derived from an EMBL/GenBank/DDBJ whole genome shotgun (WGS) entry which is preliminary data.</text>
</comment>
<proteinExistence type="predicted"/>
<evidence type="ECO:0008006" key="3">
    <source>
        <dbReference type="Google" id="ProtNLM"/>
    </source>
</evidence>
<name>A0ABS2QQI1_9BACI</name>
<reference evidence="1 2" key="1">
    <citation type="submission" date="2021-01" db="EMBL/GenBank/DDBJ databases">
        <title>Genomic Encyclopedia of Type Strains, Phase IV (KMG-IV): sequencing the most valuable type-strain genomes for metagenomic binning, comparative biology and taxonomic classification.</title>
        <authorList>
            <person name="Goeker M."/>
        </authorList>
    </citation>
    <scope>NUCLEOTIDE SEQUENCE [LARGE SCALE GENOMIC DNA]</scope>
    <source>
        <strain evidence="1 2">DSM 104297</strain>
    </source>
</reference>
<evidence type="ECO:0000313" key="2">
    <source>
        <dbReference type="Proteomes" id="UP000809829"/>
    </source>
</evidence>
<dbReference type="Proteomes" id="UP000809829">
    <property type="component" value="Unassembled WGS sequence"/>
</dbReference>
<keyword evidence="2" id="KW-1185">Reference proteome</keyword>
<evidence type="ECO:0000313" key="1">
    <source>
        <dbReference type="EMBL" id="MBM7701713.1"/>
    </source>
</evidence>